<dbReference type="Proteomes" id="UP000838686">
    <property type="component" value="Unassembled WGS sequence"/>
</dbReference>
<keyword evidence="5" id="KW-0472">Membrane</keyword>
<keyword evidence="8" id="KW-1185">Reference proteome</keyword>
<keyword evidence="3" id="KW-0802">TPR repeat</keyword>
<reference evidence="7" key="1">
    <citation type="submission" date="2022-01" db="EMBL/GenBank/DDBJ databases">
        <authorList>
            <person name="Criscuolo A."/>
        </authorList>
    </citation>
    <scope>NUCLEOTIDE SEQUENCE</scope>
    <source>
        <strain evidence="7">CIP111893</strain>
    </source>
</reference>
<accession>A0ABM9C5V6</accession>
<dbReference type="SMART" id="SM00271">
    <property type="entry name" value="DnaJ"/>
    <property type="match status" value="1"/>
</dbReference>
<gene>
    <name evidence="7" type="ORF">PAECIP111893_01980</name>
</gene>
<evidence type="ECO:0000256" key="4">
    <source>
        <dbReference type="SAM" id="MobiDB-lite"/>
    </source>
</evidence>
<dbReference type="Pfam" id="PF14559">
    <property type="entry name" value="TPR_19"/>
    <property type="match status" value="1"/>
</dbReference>
<feature type="domain" description="J" evidence="6">
    <location>
        <begin position="2"/>
        <end position="69"/>
    </location>
</feature>
<dbReference type="InterPro" id="IPR036869">
    <property type="entry name" value="J_dom_sf"/>
</dbReference>
<keyword evidence="2" id="KW-0346">Stress response</keyword>
<dbReference type="Gene3D" id="1.10.287.110">
    <property type="entry name" value="DnaJ domain"/>
    <property type="match status" value="1"/>
</dbReference>
<dbReference type="PANTHER" id="PTHR44749">
    <property type="entry name" value="SUPPRESSOR OF RPS4-RLD 1"/>
    <property type="match status" value="1"/>
</dbReference>
<feature type="repeat" description="TPR" evidence="3">
    <location>
        <begin position="472"/>
        <end position="505"/>
    </location>
</feature>
<sequence length="626" mass="74958">MRIWDILGIKPTNDINEIKRAYSKLLKIYHPEDDAEGYQRLREAYDLAMKLAKRNSGNNHTRTLKDAEESQREKVKREQEKREDEKRKKEKREQERHDEEKREQEKHEAVKREQEKREKEKREQEKREDEKRKEEKREEEDRKEEKQEKRKEEEHEEDRNETENGDEKNKINAVNQPVDENESDLEGSDDQSQQEWEAILRDTEVESSPENSVVEDEIEAEIEVEVEEEYSIPHNLRNQFYLEWDNEPDPESQLETFKEKVTTIYSEFRSRINIEQWMELLNSDIVWNASMKQRVSETLLDYLEEHYWLPHDIWVLLNNTFYWVENDEDRDETFSQEFPNAYARISAKPSNLNMNYAALLRAGDIDYDTYLRYREEAYLALANNELQLAEQSLQQAEALFRDDVELVLMQIDCYRRIGDKIRTLACCNHRISIDPNTLSGYYSRALAFYDNDQPSEALRDLKLMIQLNPNNREALSLSGQCYVKLGEIYQAQEVFTRILAINQNDFMANIALLKLKAQEVEKLRRSGMVETVRDLDEELGIMPFRWNVIGSMTSLLSRAWFSLISILVLFVLLYHGFKNIPSMLSDPIADWYVWLYLFLLLFLSFRVYSSLSKEIRRHWKVFQYHR</sequence>
<evidence type="ECO:0000313" key="8">
    <source>
        <dbReference type="Proteomes" id="UP000838686"/>
    </source>
</evidence>
<evidence type="ECO:0000259" key="6">
    <source>
        <dbReference type="PROSITE" id="PS50076"/>
    </source>
</evidence>
<keyword evidence="5" id="KW-1133">Transmembrane helix</keyword>
<feature type="region of interest" description="Disordered" evidence="4">
    <location>
        <begin position="52"/>
        <end position="173"/>
    </location>
</feature>
<dbReference type="InterPro" id="IPR011990">
    <property type="entry name" value="TPR-like_helical_dom_sf"/>
</dbReference>
<name>A0ABM9C5V6_9BACL</name>
<dbReference type="InterPro" id="IPR044650">
    <property type="entry name" value="SRFR1-like"/>
</dbReference>
<dbReference type="Pfam" id="PF00226">
    <property type="entry name" value="DnaJ"/>
    <property type="match status" value="1"/>
</dbReference>
<dbReference type="Gene3D" id="1.25.40.10">
    <property type="entry name" value="Tetratricopeptide repeat domain"/>
    <property type="match status" value="1"/>
</dbReference>
<dbReference type="SUPFAM" id="SSF46565">
    <property type="entry name" value="Chaperone J-domain"/>
    <property type="match status" value="1"/>
</dbReference>
<evidence type="ECO:0000256" key="2">
    <source>
        <dbReference type="ARBA" id="ARBA00023016"/>
    </source>
</evidence>
<dbReference type="PANTHER" id="PTHR44749:SF1">
    <property type="entry name" value="TETRATRICOPEPTIDE-LIKE HELICAL DOMAIN-CONTAINING PROTEIN"/>
    <property type="match status" value="1"/>
</dbReference>
<feature type="transmembrane region" description="Helical" evidence="5">
    <location>
        <begin position="559"/>
        <end position="577"/>
    </location>
</feature>
<evidence type="ECO:0000313" key="7">
    <source>
        <dbReference type="EMBL" id="CAH1203488.1"/>
    </source>
</evidence>
<dbReference type="InterPro" id="IPR019734">
    <property type="entry name" value="TPR_rpt"/>
</dbReference>
<feature type="transmembrane region" description="Helical" evidence="5">
    <location>
        <begin position="589"/>
        <end position="608"/>
    </location>
</feature>
<dbReference type="RefSeq" id="WP_236340836.1">
    <property type="nucleotide sequence ID" value="NZ_CAKMMF010000009.1"/>
</dbReference>
<dbReference type="EMBL" id="CAKMMF010000009">
    <property type="protein sequence ID" value="CAH1203488.1"/>
    <property type="molecule type" value="Genomic_DNA"/>
</dbReference>
<evidence type="ECO:0000256" key="1">
    <source>
        <dbReference type="ARBA" id="ARBA00022705"/>
    </source>
</evidence>
<protein>
    <recommendedName>
        <fullName evidence="6">J domain-containing protein</fullName>
    </recommendedName>
</protein>
<evidence type="ECO:0000256" key="3">
    <source>
        <dbReference type="PROSITE-ProRule" id="PRU00339"/>
    </source>
</evidence>
<dbReference type="PROSITE" id="PS50076">
    <property type="entry name" value="DNAJ_2"/>
    <property type="match status" value="1"/>
</dbReference>
<dbReference type="SMART" id="SM00028">
    <property type="entry name" value="TPR"/>
    <property type="match status" value="4"/>
</dbReference>
<feature type="repeat" description="TPR" evidence="3">
    <location>
        <begin position="438"/>
        <end position="471"/>
    </location>
</feature>
<dbReference type="PROSITE" id="PS50005">
    <property type="entry name" value="TPR"/>
    <property type="match status" value="2"/>
</dbReference>
<dbReference type="SUPFAM" id="SSF48452">
    <property type="entry name" value="TPR-like"/>
    <property type="match status" value="1"/>
</dbReference>
<evidence type="ECO:0000256" key="5">
    <source>
        <dbReference type="SAM" id="Phobius"/>
    </source>
</evidence>
<dbReference type="CDD" id="cd06257">
    <property type="entry name" value="DnaJ"/>
    <property type="match status" value="1"/>
</dbReference>
<dbReference type="InterPro" id="IPR001623">
    <property type="entry name" value="DnaJ_domain"/>
</dbReference>
<organism evidence="7 8">
    <name type="scientific">Paenibacillus plantiphilus</name>
    <dbReference type="NCBI Taxonomy" id="2905650"/>
    <lineage>
        <taxon>Bacteria</taxon>
        <taxon>Bacillati</taxon>
        <taxon>Bacillota</taxon>
        <taxon>Bacilli</taxon>
        <taxon>Bacillales</taxon>
        <taxon>Paenibacillaceae</taxon>
        <taxon>Paenibacillus</taxon>
    </lineage>
</organism>
<keyword evidence="5" id="KW-0812">Transmembrane</keyword>
<proteinExistence type="predicted"/>
<comment type="caution">
    <text evidence="7">The sequence shown here is derived from an EMBL/GenBank/DDBJ whole genome shotgun (WGS) entry which is preliminary data.</text>
</comment>
<feature type="compositionally biased region" description="Basic and acidic residues" evidence="4">
    <location>
        <begin position="63"/>
        <end position="170"/>
    </location>
</feature>
<keyword evidence="1" id="KW-0235">DNA replication</keyword>